<organism evidence="2 3">
    <name type="scientific">Clostridium chromiireducens</name>
    <dbReference type="NCBI Taxonomy" id="225345"/>
    <lineage>
        <taxon>Bacteria</taxon>
        <taxon>Bacillati</taxon>
        <taxon>Bacillota</taxon>
        <taxon>Clostridia</taxon>
        <taxon>Eubacteriales</taxon>
        <taxon>Clostridiaceae</taxon>
        <taxon>Clostridium</taxon>
    </lineage>
</organism>
<sequence>MSSVKAGIISESTKLFKRTKYKVLLICIELLVIFIGIISNFTEGHINVSLSSFELNILSIFTNILIPLIVFMAVADLFAAEQENGTIKAVITRPISRYEILVSKMISILIYVICVLMITFIISSVIGVLFGRTQVINIPGIFAAYIISILPSIPIIFLSILISQLSKSSTSSVMLSVLIYIIIMALGLIFPSISSVAFTSYTNLYKFFIGSQMSVKSILTVIGLLSGYSLIFFSGAYALFEKREY</sequence>
<keyword evidence="1" id="KW-1133">Transmembrane helix</keyword>
<protein>
    <submittedName>
        <fullName evidence="2">ABC-2 family transporter protein</fullName>
    </submittedName>
</protein>
<keyword evidence="1" id="KW-0472">Membrane</keyword>
<feature type="transmembrane region" description="Helical" evidence="1">
    <location>
        <begin position="174"/>
        <end position="198"/>
    </location>
</feature>
<feature type="transmembrane region" description="Helical" evidence="1">
    <location>
        <begin position="101"/>
        <end position="130"/>
    </location>
</feature>
<comment type="caution">
    <text evidence="2">The sequence shown here is derived from an EMBL/GenBank/DDBJ whole genome shotgun (WGS) entry which is preliminary data.</text>
</comment>
<reference evidence="2 3" key="1">
    <citation type="submission" date="2017-03" db="EMBL/GenBank/DDBJ databases">
        <title>Genome sequence of Clostridium chromiireducens DSM 23318.</title>
        <authorList>
            <person name="Poehlein A."/>
            <person name="Daniel R."/>
        </authorList>
    </citation>
    <scope>NUCLEOTIDE SEQUENCE [LARGE SCALE GENOMIC DNA]</scope>
    <source>
        <strain evidence="2 3">DSM 23318</strain>
    </source>
</reference>
<accession>A0A1V4IKJ4</accession>
<feature type="transmembrane region" description="Helical" evidence="1">
    <location>
        <begin position="58"/>
        <end position="80"/>
    </location>
</feature>
<feature type="transmembrane region" description="Helical" evidence="1">
    <location>
        <begin position="142"/>
        <end position="162"/>
    </location>
</feature>
<gene>
    <name evidence="2" type="ORF">CLCHR_29090</name>
</gene>
<dbReference type="EMBL" id="MZGT01000039">
    <property type="protein sequence ID" value="OPJ60423.1"/>
    <property type="molecule type" value="Genomic_DNA"/>
</dbReference>
<dbReference type="Proteomes" id="UP000191056">
    <property type="component" value="Unassembled WGS sequence"/>
</dbReference>
<dbReference type="PANTHER" id="PTHR37305">
    <property type="entry name" value="INTEGRAL MEMBRANE PROTEIN-RELATED"/>
    <property type="match status" value="1"/>
</dbReference>
<feature type="transmembrane region" description="Helical" evidence="1">
    <location>
        <begin position="218"/>
        <end position="240"/>
    </location>
</feature>
<dbReference type="STRING" id="225345.CLCHR_29090"/>
<dbReference type="PANTHER" id="PTHR37305:SF1">
    <property type="entry name" value="MEMBRANE PROTEIN"/>
    <property type="match status" value="1"/>
</dbReference>
<dbReference type="RefSeq" id="WP_079440539.1">
    <property type="nucleotide sequence ID" value="NZ_MZGT01000039.1"/>
</dbReference>
<dbReference type="AlphaFoldDB" id="A0A1V4IKJ4"/>
<keyword evidence="1" id="KW-0812">Transmembrane</keyword>
<proteinExistence type="predicted"/>
<evidence type="ECO:0000313" key="2">
    <source>
        <dbReference type="EMBL" id="OPJ60423.1"/>
    </source>
</evidence>
<name>A0A1V4IKJ4_9CLOT</name>
<feature type="transmembrane region" description="Helical" evidence="1">
    <location>
        <begin position="21"/>
        <end position="38"/>
    </location>
</feature>
<dbReference type="Pfam" id="PF12679">
    <property type="entry name" value="ABC2_membrane_2"/>
    <property type="match status" value="1"/>
</dbReference>
<keyword evidence="3" id="KW-1185">Reference proteome</keyword>
<dbReference type="OrthoDB" id="1711106at2"/>
<evidence type="ECO:0000313" key="3">
    <source>
        <dbReference type="Proteomes" id="UP000191056"/>
    </source>
</evidence>
<evidence type="ECO:0000256" key="1">
    <source>
        <dbReference type="SAM" id="Phobius"/>
    </source>
</evidence>